<name>A0A5C5YXS7_9BACT</name>
<keyword evidence="4" id="KW-1185">Reference proteome</keyword>
<evidence type="ECO:0000256" key="2">
    <source>
        <dbReference type="SAM" id="Phobius"/>
    </source>
</evidence>
<dbReference type="Gene3D" id="1.10.287.470">
    <property type="entry name" value="Helix hairpin bin"/>
    <property type="match status" value="1"/>
</dbReference>
<proteinExistence type="predicted"/>
<evidence type="ECO:0000313" key="3">
    <source>
        <dbReference type="EMBL" id="TWT79832.1"/>
    </source>
</evidence>
<dbReference type="InterPro" id="IPR051909">
    <property type="entry name" value="MFP_Cation_Efflux"/>
</dbReference>
<keyword evidence="2" id="KW-0812">Transmembrane</keyword>
<evidence type="ECO:0000313" key="4">
    <source>
        <dbReference type="Proteomes" id="UP000315010"/>
    </source>
</evidence>
<keyword evidence="1" id="KW-0813">Transport</keyword>
<sequence length="634" mass="69951">MSPTPAPDDVWKDATALVDKIDQMSRSPLPVLGVDEDDFFDSFAKQLRQTASARSVVVRASETFSGESRDIELARDGIEVISQPSERHSGDPKTPTWRDDRHLVACVTIDEESEFQVDVRWGEAVALARHEPFAQMTQATAEIAATVYLKREVSRLRGKQSRRVDRDSIVCNMNRGSGLADSFRHIAQTISTYVDADRVCLLKQHSESTFCLIATSTSTSVDTRTRLGRRVQELASVIDSSDSDFEFTVGNAEDVPAAIKKSLDPYLVESGSRQVAVSRVECDGDHRDIIVMLERFSHPKRPGMLQRLSEIHLLVDTAIANALERDISGMRVFVDKMLQLRTAKRVGLFAGLVAVGVIAMSIIPIDFYVPAEGRVVAAVRRSIFAPTNGTVLALSVDNGDVVKPGDSIVVIRNRELETRIQQLEGGKARVKASLASAQRSRASGNGAADFSASATEQVLKSQLKGLDGQLSLLRHQQAELNVTSPIAGKIDHWDMRQRLSNRPIERGQFIADVIDPESGWKLEIEIDDSDSGYVLSQQHTKPCLIRFSLRSHSDQTYEAVLSNVDEVTHQNARGDWVVKGMVNCPVDFSKGNDFAANDKGLRAGATAKVEVFAGRRAIGFVWFRGLIEWIRAKV</sequence>
<dbReference type="PANTHER" id="PTHR30097:SF4">
    <property type="entry name" value="SLR6042 PROTEIN"/>
    <property type="match status" value="1"/>
</dbReference>
<gene>
    <name evidence="3" type="ORF">CA13_12390</name>
</gene>
<dbReference type="AlphaFoldDB" id="A0A5C5YXS7"/>
<protein>
    <submittedName>
        <fullName evidence="3">Uncharacterized protein</fullName>
    </submittedName>
</protein>
<dbReference type="GO" id="GO:0015679">
    <property type="term" value="P:plasma membrane copper ion transport"/>
    <property type="evidence" value="ECO:0007669"/>
    <property type="project" value="TreeGrafter"/>
</dbReference>
<feature type="transmembrane region" description="Helical" evidence="2">
    <location>
        <begin position="346"/>
        <end position="365"/>
    </location>
</feature>
<evidence type="ECO:0000256" key="1">
    <source>
        <dbReference type="ARBA" id="ARBA00022448"/>
    </source>
</evidence>
<dbReference type="PANTHER" id="PTHR30097">
    <property type="entry name" value="CATION EFFLUX SYSTEM PROTEIN CUSB"/>
    <property type="match status" value="1"/>
</dbReference>
<dbReference type="Proteomes" id="UP000315010">
    <property type="component" value="Unassembled WGS sequence"/>
</dbReference>
<comment type="caution">
    <text evidence="3">The sequence shown here is derived from an EMBL/GenBank/DDBJ whole genome shotgun (WGS) entry which is preliminary data.</text>
</comment>
<dbReference type="GO" id="GO:0030313">
    <property type="term" value="C:cell envelope"/>
    <property type="evidence" value="ECO:0007669"/>
    <property type="project" value="TreeGrafter"/>
</dbReference>
<dbReference type="EMBL" id="SJPJ01000001">
    <property type="protein sequence ID" value="TWT79832.1"/>
    <property type="molecule type" value="Genomic_DNA"/>
</dbReference>
<reference evidence="3 4" key="1">
    <citation type="submission" date="2019-02" db="EMBL/GenBank/DDBJ databases">
        <title>Deep-cultivation of Planctomycetes and their phenomic and genomic characterization uncovers novel biology.</title>
        <authorList>
            <person name="Wiegand S."/>
            <person name="Jogler M."/>
            <person name="Boedeker C."/>
            <person name="Pinto D."/>
            <person name="Vollmers J."/>
            <person name="Rivas-Marin E."/>
            <person name="Kohn T."/>
            <person name="Peeters S.H."/>
            <person name="Heuer A."/>
            <person name="Rast P."/>
            <person name="Oberbeckmann S."/>
            <person name="Bunk B."/>
            <person name="Jeske O."/>
            <person name="Meyerdierks A."/>
            <person name="Storesund J.E."/>
            <person name="Kallscheuer N."/>
            <person name="Luecker S."/>
            <person name="Lage O.M."/>
            <person name="Pohl T."/>
            <person name="Merkel B.J."/>
            <person name="Hornburger P."/>
            <person name="Mueller R.-W."/>
            <person name="Bruemmer F."/>
            <person name="Labrenz M."/>
            <person name="Spormann A.M."/>
            <person name="Op Den Camp H."/>
            <person name="Overmann J."/>
            <person name="Amann R."/>
            <person name="Jetten M.S.M."/>
            <person name="Mascher T."/>
            <person name="Medema M.H."/>
            <person name="Devos D.P."/>
            <person name="Kaster A.-K."/>
            <person name="Ovreas L."/>
            <person name="Rohde M."/>
            <person name="Galperin M.Y."/>
            <person name="Jogler C."/>
        </authorList>
    </citation>
    <scope>NUCLEOTIDE SEQUENCE [LARGE SCALE GENOMIC DNA]</scope>
    <source>
        <strain evidence="3 4">CA13</strain>
    </source>
</reference>
<keyword evidence="2" id="KW-0472">Membrane</keyword>
<keyword evidence="2" id="KW-1133">Transmembrane helix</keyword>
<organism evidence="3 4">
    <name type="scientific">Novipirellula herctigrandis</name>
    <dbReference type="NCBI Taxonomy" id="2527986"/>
    <lineage>
        <taxon>Bacteria</taxon>
        <taxon>Pseudomonadati</taxon>
        <taxon>Planctomycetota</taxon>
        <taxon>Planctomycetia</taxon>
        <taxon>Pirellulales</taxon>
        <taxon>Pirellulaceae</taxon>
        <taxon>Novipirellula</taxon>
    </lineage>
</organism>
<dbReference type="Gene3D" id="2.40.50.100">
    <property type="match status" value="1"/>
</dbReference>
<dbReference type="SUPFAM" id="SSF111369">
    <property type="entry name" value="HlyD-like secretion proteins"/>
    <property type="match status" value="1"/>
</dbReference>
<dbReference type="OrthoDB" id="248877at2"/>
<accession>A0A5C5YXS7</accession>
<dbReference type="RefSeq" id="WP_146394963.1">
    <property type="nucleotide sequence ID" value="NZ_SJPJ01000001.1"/>
</dbReference>
<dbReference type="GO" id="GO:0060003">
    <property type="term" value="P:copper ion export"/>
    <property type="evidence" value="ECO:0007669"/>
    <property type="project" value="TreeGrafter"/>
</dbReference>